<evidence type="ECO:0000256" key="2">
    <source>
        <dbReference type="ARBA" id="ARBA00023016"/>
    </source>
</evidence>
<keyword evidence="3" id="KW-0456">Lyase</keyword>
<dbReference type="Pfam" id="PF01965">
    <property type="entry name" value="DJ-1_PfpI"/>
    <property type="match status" value="1"/>
</dbReference>
<dbReference type="CDD" id="cd03141">
    <property type="entry name" value="GATase1_Hsp31_like"/>
    <property type="match status" value="1"/>
</dbReference>
<dbReference type="InterPro" id="IPR050325">
    <property type="entry name" value="Prot/Nucl_acid_deglycase"/>
</dbReference>
<dbReference type="InterPro" id="IPR002818">
    <property type="entry name" value="DJ-1/PfpI"/>
</dbReference>
<dbReference type="Gene3D" id="3.40.50.880">
    <property type="match status" value="1"/>
</dbReference>
<dbReference type="EC" id="4.2.1.130" evidence="1"/>
<dbReference type="EMBL" id="JAZHXI010000017">
    <property type="protein sequence ID" value="KAL2062034.1"/>
    <property type="molecule type" value="Genomic_DNA"/>
</dbReference>
<evidence type="ECO:0000256" key="1">
    <source>
        <dbReference type="ARBA" id="ARBA00013134"/>
    </source>
</evidence>
<organism evidence="7 8">
    <name type="scientific">Oculimacula yallundae</name>
    <dbReference type="NCBI Taxonomy" id="86028"/>
    <lineage>
        <taxon>Eukaryota</taxon>
        <taxon>Fungi</taxon>
        <taxon>Dikarya</taxon>
        <taxon>Ascomycota</taxon>
        <taxon>Pezizomycotina</taxon>
        <taxon>Leotiomycetes</taxon>
        <taxon>Helotiales</taxon>
        <taxon>Ploettnerulaceae</taxon>
        <taxon>Oculimacula</taxon>
    </lineage>
</organism>
<dbReference type="SUPFAM" id="SSF52317">
    <property type="entry name" value="Class I glutamine amidotransferase-like"/>
    <property type="match status" value="1"/>
</dbReference>
<dbReference type="PANTHER" id="PTHR48094">
    <property type="entry name" value="PROTEIN/NUCLEIC ACID DEGLYCASE DJ-1-RELATED"/>
    <property type="match status" value="1"/>
</dbReference>
<comment type="catalytic activity">
    <reaction evidence="5">
        <text>methylglyoxal + H2O = (R)-lactate + H(+)</text>
        <dbReference type="Rhea" id="RHEA:27754"/>
        <dbReference type="ChEBI" id="CHEBI:15377"/>
        <dbReference type="ChEBI" id="CHEBI:15378"/>
        <dbReference type="ChEBI" id="CHEBI:16004"/>
        <dbReference type="ChEBI" id="CHEBI:17158"/>
        <dbReference type="EC" id="4.2.1.130"/>
    </reaction>
</comment>
<evidence type="ECO:0000256" key="4">
    <source>
        <dbReference type="ARBA" id="ARBA00038493"/>
    </source>
</evidence>
<accession>A0ABR4BWL1</accession>
<evidence type="ECO:0000313" key="7">
    <source>
        <dbReference type="EMBL" id="KAL2062034.1"/>
    </source>
</evidence>
<dbReference type="Proteomes" id="UP001595075">
    <property type="component" value="Unassembled WGS sequence"/>
</dbReference>
<proteinExistence type="inferred from homology"/>
<evidence type="ECO:0000259" key="6">
    <source>
        <dbReference type="Pfam" id="PF01965"/>
    </source>
</evidence>
<name>A0ABR4BWL1_9HELO</name>
<sequence length="228" mass="24715">MTKPRVLTILSSHAAGWYLPELAHPCEVLSPHCDLVIASPEGGSTVLDPVSVKLFEDDAYCMEFAATKSKLWLETEKLESFLGRAKEFTAILYVGGFGPMFDLSDNAVSAKLIKEFYEADRIVSAVCHGAAALLKASLSDGTLLIAGERITGFSGDEEVAVDRQKDMPFHLQDALNEASGGLYEKAAEAWGPHVVVSTTKRLLTGQNPASAKPFAEEVLKKIHAYPKF</sequence>
<dbReference type="InterPro" id="IPR029062">
    <property type="entry name" value="Class_I_gatase-like"/>
</dbReference>
<keyword evidence="8" id="KW-1185">Reference proteome</keyword>
<reference evidence="7 8" key="1">
    <citation type="journal article" date="2024" name="Commun. Biol.">
        <title>Comparative genomic analysis of thermophilic fungi reveals convergent evolutionary adaptations and gene losses.</title>
        <authorList>
            <person name="Steindorff A.S."/>
            <person name="Aguilar-Pontes M.V."/>
            <person name="Robinson A.J."/>
            <person name="Andreopoulos B."/>
            <person name="LaButti K."/>
            <person name="Kuo A."/>
            <person name="Mondo S."/>
            <person name="Riley R."/>
            <person name="Otillar R."/>
            <person name="Haridas S."/>
            <person name="Lipzen A."/>
            <person name="Grimwood J."/>
            <person name="Schmutz J."/>
            <person name="Clum A."/>
            <person name="Reid I.D."/>
            <person name="Moisan M.C."/>
            <person name="Butler G."/>
            <person name="Nguyen T.T.M."/>
            <person name="Dewar K."/>
            <person name="Conant G."/>
            <person name="Drula E."/>
            <person name="Henrissat B."/>
            <person name="Hansel C."/>
            <person name="Singer S."/>
            <person name="Hutchinson M.I."/>
            <person name="de Vries R.P."/>
            <person name="Natvig D.O."/>
            <person name="Powell A.J."/>
            <person name="Tsang A."/>
            <person name="Grigoriev I.V."/>
        </authorList>
    </citation>
    <scope>NUCLEOTIDE SEQUENCE [LARGE SCALE GENOMIC DNA]</scope>
    <source>
        <strain evidence="7 8">CBS 494.80</strain>
    </source>
</reference>
<evidence type="ECO:0000313" key="8">
    <source>
        <dbReference type="Proteomes" id="UP001595075"/>
    </source>
</evidence>
<keyword evidence="2" id="KW-0346">Stress response</keyword>
<gene>
    <name evidence="7" type="ORF">VTL71DRAFT_6300</name>
</gene>
<evidence type="ECO:0000256" key="3">
    <source>
        <dbReference type="ARBA" id="ARBA00023239"/>
    </source>
</evidence>
<dbReference type="PANTHER" id="PTHR48094:SF11">
    <property type="entry name" value="GLUTATHIONE-INDEPENDENT GLYOXALASE HSP31-RELATED"/>
    <property type="match status" value="1"/>
</dbReference>
<evidence type="ECO:0000256" key="5">
    <source>
        <dbReference type="ARBA" id="ARBA00048082"/>
    </source>
</evidence>
<protein>
    <recommendedName>
        <fullName evidence="1">D-lactate dehydratase</fullName>
        <ecNumber evidence="1">4.2.1.130</ecNumber>
    </recommendedName>
</protein>
<comment type="similarity">
    <text evidence="4">Belongs to the peptidase C56 family. HSP31-like subfamily.</text>
</comment>
<feature type="domain" description="DJ-1/PfpI" evidence="6">
    <location>
        <begin position="85"/>
        <end position="220"/>
    </location>
</feature>
<comment type="caution">
    <text evidence="7">The sequence shown here is derived from an EMBL/GenBank/DDBJ whole genome shotgun (WGS) entry which is preliminary data.</text>
</comment>